<dbReference type="STRING" id="1891926.Fuma_06563"/>
<dbReference type="AlphaFoldDB" id="A0A1P8WS56"/>
<dbReference type="PANTHER" id="PTHR43611">
    <property type="entry name" value="ALPHA-D-GLUCOSE 1-PHOSPHATE PHOSPHATASE"/>
    <property type="match status" value="1"/>
</dbReference>
<dbReference type="EC" id="3.1.3.-" evidence="1"/>
<keyword evidence="2" id="KW-1185">Reference proteome</keyword>
<organism evidence="1 2">
    <name type="scientific">Fuerstiella marisgermanici</name>
    <dbReference type="NCBI Taxonomy" id="1891926"/>
    <lineage>
        <taxon>Bacteria</taxon>
        <taxon>Pseudomonadati</taxon>
        <taxon>Planctomycetota</taxon>
        <taxon>Planctomycetia</taxon>
        <taxon>Planctomycetales</taxon>
        <taxon>Planctomycetaceae</taxon>
        <taxon>Fuerstiella</taxon>
    </lineage>
</organism>
<proteinExistence type="predicted"/>
<evidence type="ECO:0000313" key="1">
    <source>
        <dbReference type="EMBL" id="APZ96889.1"/>
    </source>
</evidence>
<dbReference type="Proteomes" id="UP000187735">
    <property type="component" value="Chromosome"/>
</dbReference>
<dbReference type="CDD" id="cd02603">
    <property type="entry name" value="HAD_sEH-N_like"/>
    <property type="match status" value="1"/>
</dbReference>
<dbReference type="OrthoDB" id="9797415at2"/>
<dbReference type="Gene3D" id="1.10.150.240">
    <property type="entry name" value="Putative phosphatase, domain 2"/>
    <property type="match status" value="1"/>
</dbReference>
<gene>
    <name evidence="1" type="primary">yihX</name>
    <name evidence="1" type="ORF">Fuma_06563</name>
</gene>
<dbReference type="InterPro" id="IPR023198">
    <property type="entry name" value="PGP-like_dom2"/>
</dbReference>
<dbReference type="KEGG" id="fmr:Fuma_06563"/>
<dbReference type="RefSeq" id="WP_077028705.1">
    <property type="nucleotide sequence ID" value="NZ_CP017641.1"/>
</dbReference>
<reference evidence="1 2" key="1">
    <citation type="journal article" date="2016" name="Front. Microbiol.">
        <title>Fuerstia marisgermanicae gen. nov., sp. nov., an Unusual Member of the Phylum Planctomycetes from the German Wadden Sea.</title>
        <authorList>
            <person name="Kohn T."/>
            <person name="Heuer A."/>
            <person name="Jogler M."/>
            <person name="Vollmers J."/>
            <person name="Boedeker C."/>
            <person name="Bunk B."/>
            <person name="Rast P."/>
            <person name="Borchert D."/>
            <person name="Glockner I."/>
            <person name="Freese H.M."/>
            <person name="Klenk H.P."/>
            <person name="Overmann J."/>
            <person name="Kaster A.K."/>
            <person name="Rohde M."/>
            <person name="Wiegand S."/>
            <person name="Jogler C."/>
        </authorList>
    </citation>
    <scope>NUCLEOTIDE SEQUENCE [LARGE SCALE GENOMIC DNA]</scope>
    <source>
        <strain evidence="1 2">NH11</strain>
    </source>
</reference>
<dbReference type="NCBIfam" id="TIGR01549">
    <property type="entry name" value="HAD-SF-IA-v1"/>
    <property type="match status" value="1"/>
</dbReference>
<dbReference type="PANTHER" id="PTHR43611:SF3">
    <property type="entry name" value="FLAVIN MONONUCLEOTIDE HYDROLASE 1, CHLOROPLATIC"/>
    <property type="match status" value="1"/>
</dbReference>
<dbReference type="InterPro" id="IPR006439">
    <property type="entry name" value="HAD-SF_hydro_IA"/>
</dbReference>
<dbReference type="SFLD" id="SFLDG01129">
    <property type="entry name" value="C1.5:_HAD__Beta-PGM__Phosphata"/>
    <property type="match status" value="1"/>
</dbReference>
<name>A0A1P8WS56_9PLAN</name>
<dbReference type="Gene3D" id="3.40.50.1000">
    <property type="entry name" value="HAD superfamily/HAD-like"/>
    <property type="match status" value="1"/>
</dbReference>
<dbReference type="InterPro" id="IPR036412">
    <property type="entry name" value="HAD-like_sf"/>
</dbReference>
<dbReference type="SFLD" id="SFLDS00003">
    <property type="entry name" value="Haloacid_Dehalogenase"/>
    <property type="match status" value="1"/>
</dbReference>
<dbReference type="GO" id="GO:0016787">
    <property type="term" value="F:hydrolase activity"/>
    <property type="evidence" value="ECO:0007669"/>
    <property type="project" value="UniProtKB-KW"/>
</dbReference>
<evidence type="ECO:0000313" key="2">
    <source>
        <dbReference type="Proteomes" id="UP000187735"/>
    </source>
</evidence>
<protein>
    <submittedName>
        <fullName evidence="1">Alpha-D-glucose-1-phosphate phosphatase YihX</fullName>
        <ecNumber evidence="1">3.1.3.-</ecNumber>
    </submittedName>
</protein>
<keyword evidence="1" id="KW-0378">Hydrolase</keyword>
<dbReference type="NCBIfam" id="TIGR01509">
    <property type="entry name" value="HAD-SF-IA-v3"/>
    <property type="match status" value="1"/>
</dbReference>
<sequence length="205" mass="22928">MAIKTCFFDMGNVLVHFCHDRMCQNVAAATGASLEQTKAVLLGSGLQLKLERGEISEEQFHAGFEKECGRTVDFDALKLAAADIFWLNDSIVPLVKELKQLQIRLVLLSNTSVTHLEFIQRKFDILQHFDAFTTSYEAGALKPEPAIYEDALRKANCEPESCFYTDDIEDYVLKARTFGIHAEVYTATPLTRMALQTLGVNVASE</sequence>
<dbReference type="EMBL" id="CP017641">
    <property type="protein sequence ID" value="APZ96889.1"/>
    <property type="molecule type" value="Genomic_DNA"/>
</dbReference>
<dbReference type="InterPro" id="IPR023214">
    <property type="entry name" value="HAD_sf"/>
</dbReference>
<dbReference type="Pfam" id="PF00702">
    <property type="entry name" value="Hydrolase"/>
    <property type="match status" value="1"/>
</dbReference>
<accession>A0A1P8WS56</accession>
<dbReference type="SUPFAM" id="SSF56784">
    <property type="entry name" value="HAD-like"/>
    <property type="match status" value="1"/>
</dbReference>